<dbReference type="Gene3D" id="1.10.10.60">
    <property type="entry name" value="Homeodomain-like"/>
    <property type="match status" value="1"/>
</dbReference>
<evidence type="ECO:0000259" key="2">
    <source>
        <dbReference type="SMART" id="SM00091"/>
    </source>
</evidence>
<proteinExistence type="predicted"/>
<dbReference type="EMBL" id="BJYZ01000016">
    <property type="protein sequence ID" value="GEO39437.1"/>
    <property type="molecule type" value="Genomic_DNA"/>
</dbReference>
<protein>
    <submittedName>
        <fullName evidence="3">Transcriptional regulator PpsR</fullName>
    </submittedName>
</protein>
<organism evidence="3 4">
    <name type="scientific">Skermanella aerolata</name>
    <dbReference type="NCBI Taxonomy" id="393310"/>
    <lineage>
        <taxon>Bacteria</taxon>
        <taxon>Pseudomonadati</taxon>
        <taxon>Pseudomonadota</taxon>
        <taxon>Alphaproteobacteria</taxon>
        <taxon>Rhodospirillales</taxon>
        <taxon>Azospirillaceae</taxon>
        <taxon>Skermanella</taxon>
    </lineage>
</organism>
<dbReference type="Proteomes" id="UP000321523">
    <property type="component" value="Unassembled WGS sequence"/>
</dbReference>
<name>A0A512DSK8_9PROT</name>
<sequence length="506" mass="54779">MVRPKASAELAGPLGSKTGLRPAGADFHPSGSKVSPPVKHFKAPKESFENLDAEAVAALVASAGDIAIVMDDKGIIRDLTFGNDDLPREWTDQWIGRPWMETVTVESRIKIDSMLSEARAGIPPRWRHVNHPLPRSADIPIQYSVVQIGAEGRMVAVGRDLRPSAALQQRLVEAQQSMERDYARLRHVEMRYRLLFQMTPEAILIADAATHKVLESNPAADALLGFGVAAGGAVGRALSDTLDAADAPAVQLLLAGVRATGREDEGRVRSTLGRDLRITASLFRQDNASLFLVRLMPLSAEQAGQPETQPSQFQIVENMPDGFVITDAEGRVLAANSAFLDLAQLAAEDQARGQSLERWLGRPGVDLGVLLANLRQHGSVRLYAATLRGEYGAMAEIEVSAASVPGGDGPGFGFSIRDVGRRLTADSRKKELPRAVEQLTELVGRVPLKDLVRETTDVIERLCIEAALEITSDNRASAAEILGLSRQSLYVKLRRYGLGDLESGEE</sequence>
<feature type="domain" description="PAS" evidence="2">
    <location>
        <begin position="310"/>
        <end position="379"/>
    </location>
</feature>
<dbReference type="InterPro" id="IPR000014">
    <property type="entry name" value="PAS"/>
</dbReference>
<dbReference type="RefSeq" id="WP_244619563.1">
    <property type="nucleotide sequence ID" value="NZ_BJYZ01000016.1"/>
</dbReference>
<dbReference type="AlphaFoldDB" id="A0A512DSK8"/>
<evidence type="ECO:0000256" key="1">
    <source>
        <dbReference type="SAM" id="MobiDB-lite"/>
    </source>
</evidence>
<dbReference type="NCBIfam" id="TIGR02040">
    <property type="entry name" value="PpsR-CrtJ"/>
    <property type="match status" value="1"/>
</dbReference>
<dbReference type="Gene3D" id="1.20.5.430">
    <property type="match status" value="1"/>
</dbReference>
<dbReference type="SMART" id="SM00091">
    <property type="entry name" value="PAS"/>
    <property type="match status" value="2"/>
</dbReference>
<dbReference type="InterPro" id="IPR035965">
    <property type="entry name" value="PAS-like_dom_sf"/>
</dbReference>
<dbReference type="InterPro" id="IPR002197">
    <property type="entry name" value="HTH_Fis"/>
</dbReference>
<evidence type="ECO:0000313" key="3">
    <source>
        <dbReference type="EMBL" id="GEO39437.1"/>
    </source>
</evidence>
<dbReference type="SUPFAM" id="SSF55785">
    <property type="entry name" value="PYP-like sensor domain (PAS domain)"/>
    <property type="match status" value="2"/>
</dbReference>
<dbReference type="Gene3D" id="3.30.450.20">
    <property type="entry name" value="PAS domain"/>
    <property type="match status" value="2"/>
</dbReference>
<keyword evidence="4" id="KW-1185">Reference proteome</keyword>
<dbReference type="InterPro" id="IPR011785">
    <property type="entry name" value="Tscrpt_reg_PpsR-CrtJ"/>
</dbReference>
<gene>
    <name evidence="3" type="ORF">SAE02_35850</name>
</gene>
<dbReference type="SUPFAM" id="SSF46689">
    <property type="entry name" value="Homeodomain-like"/>
    <property type="match status" value="1"/>
</dbReference>
<dbReference type="Pfam" id="PF13188">
    <property type="entry name" value="PAS_8"/>
    <property type="match status" value="2"/>
</dbReference>
<dbReference type="CDD" id="cd00130">
    <property type="entry name" value="PAS"/>
    <property type="match status" value="1"/>
</dbReference>
<dbReference type="GO" id="GO:0043565">
    <property type="term" value="F:sequence-specific DNA binding"/>
    <property type="evidence" value="ECO:0007669"/>
    <property type="project" value="InterPro"/>
</dbReference>
<evidence type="ECO:0000313" key="4">
    <source>
        <dbReference type="Proteomes" id="UP000321523"/>
    </source>
</evidence>
<dbReference type="PRINTS" id="PR01590">
    <property type="entry name" value="HTHFIS"/>
</dbReference>
<dbReference type="Pfam" id="PF02954">
    <property type="entry name" value="HTH_8"/>
    <property type="match status" value="1"/>
</dbReference>
<dbReference type="NCBIfam" id="TIGR00229">
    <property type="entry name" value="sensory_box"/>
    <property type="match status" value="1"/>
</dbReference>
<accession>A0A512DSK8</accession>
<reference evidence="3 4" key="1">
    <citation type="submission" date="2019-07" db="EMBL/GenBank/DDBJ databases">
        <title>Whole genome shotgun sequence of Skermanella aerolata NBRC 106429.</title>
        <authorList>
            <person name="Hosoyama A."/>
            <person name="Uohara A."/>
            <person name="Ohji S."/>
            <person name="Ichikawa N."/>
        </authorList>
    </citation>
    <scope>NUCLEOTIDE SEQUENCE [LARGE SCALE GENOMIC DNA]</scope>
    <source>
        <strain evidence="3 4">NBRC 106429</strain>
    </source>
</reference>
<comment type="caution">
    <text evidence="3">The sequence shown here is derived from an EMBL/GenBank/DDBJ whole genome shotgun (WGS) entry which is preliminary data.</text>
</comment>
<feature type="domain" description="PAS" evidence="2">
    <location>
        <begin position="190"/>
        <end position="259"/>
    </location>
</feature>
<feature type="region of interest" description="Disordered" evidence="1">
    <location>
        <begin position="1"/>
        <end position="38"/>
    </location>
</feature>
<dbReference type="InterPro" id="IPR009057">
    <property type="entry name" value="Homeodomain-like_sf"/>
</dbReference>